<proteinExistence type="inferred from homology"/>
<evidence type="ECO:0000313" key="5">
    <source>
        <dbReference type="Proteomes" id="UP000215181"/>
    </source>
</evidence>
<evidence type="ECO:0000313" key="4">
    <source>
        <dbReference type="EMBL" id="OYD54081.1"/>
    </source>
</evidence>
<sequence>MSNNLTRRTDPLDDFFRGFFVRPVDFGGGPLASVGAEAPQMRVDVKETSEGYEVHAELPGMKKEDIHVHIDGPVVSISAERKQEREVKDGEKVLRTERYFGKVSRSFQLGQEIDEAKAAAKFKDGVLELSLPKKAEAQAKRLTID</sequence>
<evidence type="ECO:0000259" key="3">
    <source>
        <dbReference type="PROSITE" id="PS01031"/>
    </source>
</evidence>
<accession>A0A235EYM8</accession>
<dbReference type="InterPro" id="IPR002068">
    <property type="entry name" value="A-crystallin/Hsp20_dom"/>
</dbReference>
<dbReference type="CDD" id="cd06471">
    <property type="entry name" value="ACD_LpsHSP_like"/>
    <property type="match status" value="1"/>
</dbReference>
<name>A0A235EYM8_9RHOO</name>
<organism evidence="4 5">
    <name type="scientific">Thauera propionica</name>
    <dbReference type="NCBI Taxonomy" id="2019431"/>
    <lineage>
        <taxon>Bacteria</taxon>
        <taxon>Pseudomonadati</taxon>
        <taxon>Pseudomonadota</taxon>
        <taxon>Betaproteobacteria</taxon>
        <taxon>Rhodocyclales</taxon>
        <taxon>Zoogloeaceae</taxon>
        <taxon>Thauera</taxon>
    </lineage>
</organism>
<dbReference type="Gene3D" id="2.60.40.790">
    <property type="match status" value="1"/>
</dbReference>
<dbReference type="OrthoDB" id="9808910at2"/>
<evidence type="ECO:0000256" key="2">
    <source>
        <dbReference type="RuleBase" id="RU003616"/>
    </source>
</evidence>
<comment type="caution">
    <text evidence="4">The sequence shown here is derived from an EMBL/GenBank/DDBJ whole genome shotgun (WGS) entry which is preliminary data.</text>
</comment>
<dbReference type="PROSITE" id="PS01031">
    <property type="entry name" value="SHSP"/>
    <property type="match status" value="1"/>
</dbReference>
<dbReference type="InterPro" id="IPR008978">
    <property type="entry name" value="HSP20-like_chaperone"/>
</dbReference>
<gene>
    <name evidence="4" type="ORF">CGK74_09440</name>
</gene>
<dbReference type="SUPFAM" id="SSF49764">
    <property type="entry name" value="HSP20-like chaperones"/>
    <property type="match status" value="1"/>
</dbReference>
<dbReference type="AlphaFoldDB" id="A0A235EYM8"/>
<comment type="similarity">
    <text evidence="1 2">Belongs to the small heat shock protein (HSP20) family.</text>
</comment>
<reference evidence="4 5" key="1">
    <citation type="submission" date="2017-07" db="EMBL/GenBank/DDBJ databases">
        <title>Thauera sp. KNDSS-Mac4 genome sequence and assembly.</title>
        <authorList>
            <person name="Mayilraj S."/>
        </authorList>
    </citation>
    <scope>NUCLEOTIDE SEQUENCE [LARGE SCALE GENOMIC DNA]</scope>
    <source>
        <strain evidence="4 5">KNDSS-Mac4</strain>
    </source>
</reference>
<evidence type="ECO:0000256" key="1">
    <source>
        <dbReference type="PROSITE-ProRule" id="PRU00285"/>
    </source>
</evidence>
<dbReference type="PANTHER" id="PTHR11527">
    <property type="entry name" value="HEAT-SHOCK PROTEIN 20 FAMILY MEMBER"/>
    <property type="match status" value="1"/>
</dbReference>
<feature type="domain" description="SHSP" evidence="3">
    <location>
        <begin position="32"/>
        <end position="145"/>
    </location>
</feature>
<dbReference type="InterPro" id="IPR031107">
    <property type="entry name" value="Small_HSP"/>
</dbReference>
<keyword evidence="5" id="KW-1185">Reference proteome</keyword>
<protein>
    <submittedName>
        <fullName evidence="4">Heat-shock protein Hsp20</fullName>
    </submittedName>
</protein>
<dbReference type="EMBL" id="NOIH01000009">
    <property type="protein sequence ID" value="OYD54081.1"/>
    <property type="molecule type" value="Genomic_DNA"/>
</dbReference>
<dbReference type="Proteomes" id="UP000215181">
    <property type="component" value="Unassembled WGS sequence"/>
</dbReference>
<dbReference type="RefSeq" id="WP_094268239.1">
    <property type="nucleotide sequence ID" value="NZ_NOIH01000009.1"/>
</dbReference>
<dbReference type="Pfam" id="PF00011">
    <property type="entry name" value="HSP20"/>
    <property type="match status" value="1"/>
</dbReference>